<keyword evidence="3" id="KW-1185">Reference proteome</keyword>
<sequence>MPNKLKNLNITKVDLVPEGANPDAFVTMYKSKTPIRKSGEAESFAAKLKDIKLDDVVRQIWQYTESLSSSLISILRDDNVTDKKSAMDKSLEEFYGAATLSTEKWSGGSVSDYVATGSEEPQTATIVKALKAETLGILKSNNEGADNDMKIEDIDKDKLTDEEKKQLEAIVNKAGITKPEDDDNGKNDNKDDKDVKKIKDEPINHDPEDIYKGLHPAVAAELKSLRKARDESEEREITAIAKKYEVIGKKSEELVPTLKSLKAAGGTAYQDMIGVLDMAVEAVEKSGAFTEIGKSGHSDVSGSTAIAKARAIADEIKKSNPTMSDTEAMAKTWETHPELMEDYDNEIGG</sequence>
<dbReference type="EMBL" id="JAJEQM010000010">
    <property type="protein sequence ID" value="MCC2210755.1"/>
    <property type="molecule type" value="Genomic_DNA"/>
</dbReference>
<protein>
    <submittedName>
        <fullName evidence="2">Uncharacterized protein</fullName>
    </submittedName>
</protein>
<organism evidence="2 3">
    <name type="scientific">Hominilimicola fabiformis</name>
    <dbReference type="NCBI Taxonomy" id="2885356"/>
    <lineage>
        <taxon>Bacteria</taxon>
        <taxon>Bacillati</taxon>
        <taxon>Bacillota</taxon>
        <taxon>Clostridia</taxon>
        <taxon>Eubacteriales</taxon>
        <taxon>Oscillospiraceae</taxon>
        <taxon>Hominilimicola</taxon>
    </lineage>
</organism>
<name>A0AAE3DYX1_9FIRM</name>
<evidence type="ECO:0000313" key="3">
    <source>
        <dbReference type="Proteomes" id="UP001198242"/>
    </source>
</evidence>
<dbReference type="RefSeq" id="WP_022229175.1">
    <property type="nucleotide sequence ID" value="NZ_JAJEQM010000010.1"/>
</dbReference>
<evidence type="ECO:0000256" key="1">
    <source>
        <dbReference type="SAM" id="MobiDB-lite"/>
    </source>
</evidence>
<gene>
    <name evidence="2" type="ORF">LKE05_08130</name>
</gene>
<accession>A0AAE3DYX1</accession>
<feature type="compositionally biased region" description="Basic and acidic residues" evidence="1">
    <location>
        <begin position="184"/>
        <end position="210"/>
    </location>
</feature>
<reference evidence="2 3" key="1">
    <citation type="submission" date="2021-10" db="EMBL/GenBank/DDBJ databases">
        <title>Anaerobic single-cell dispensing facilitates the cultivation of human gut bacteria.</title>
        <authorList>
            <person name="Afrizal A."/>
        </authorList>
    </citation>
    <scope>NUCLEOTIDE SEQUENCE [LARGE SCALE GENOMIC DNA]</scope>
    <source>
        <strain evidence="2 3">CLA-AA-H232</strain>
    </source>
</reference>
<evidence type="ECO:0000313" key="2">
    <source>
        <dbReference type="EMBL" id="MCC2210755.1"/>
    </source>
</evidence>
<feature type="region of interest" description="Disordered" evidence="1">
    <location>
        <begin position="171"/>
        <end position="210"/>
    </location>
</feature>
<proteinExistence type="predicted"/>
<comment type="caution">
    <text evidence="2">The sequence shown here is derived from an EMBL/GenBank/DDBJ whole genome shotgun (WGS) entry which is preliminary data.</text>
</comment>
<dbReference type="Proteomes" id="UP001198242">
    <property type="component" value="Unassembled WGS sequence"/>
</dbReference>
<dbReference type="AlphaFoldDB" id="A0AAE3DYX1"/>